<dbReference type="KEGG" id="xcv:XCV3633"/>
<proteinExistence type="predicted"/>
<sequence length="98" mass="10723">MCGACRLGIGSWMSSRERCAWITAPAPRVAADALARRSRAANNAPLRGRCRRETSERLSAACRCHLPAARACHCANRVFGRCYNATSWMLSNTIAGLR</sequence>
<dbReference type="Proteomes" id="UP000007069">
    <property type="component" value="Chromosome"/>
</dbReference>
<evidence type="ECO:0000313" key="1">
    <source>
        <dbReference type="EMBL" id="CAJ25364.1"/>
    </source>
</evidence>
<gene>
    <name evidence="1" type="ordered locus">XCV3633</name>
</gene>
<protein>
    <submittedName>
        <fullName evidence="1">Uncharacterized protein</fullName>
    </submittedName>
</protein>
<name>Q3BPE9_XANE5</name>
<accession>Q3BPE9</accession>
<dbReference type="HOGENOM" id="CLU_2332903_0_0_6"/>
<organism evidence="2">
    <name type="scientific">Xanthomonas euvesicatoria pv. vesicatoria (strain 85-10)</name>
    <name type="common">Xanthomonas campestris pv. vesicatoria</name>
    <dbReference type="NCBI Taxonomy" id="316273"/>
    <lineage>
        <taxon>Bacteria</taxon>
        <taxon>Pseudomonadati</taxon>
        <taxon>Pseudomonadota</taxon>
        <taxon>Gammaproteobacteria</taxon>
        <taxon>Lysobacterales</taxon>
        <taxon>Lysobacteraceae</taxon>
        <taxon>Xanthomonas</taxon>
    </lineage>
</organism>
<evidence type="ECO:0000313" key="2">
    <source>
        <dbReference type="Proteomes" id="UP000007069"/>
    </source>
</evidence>
<dbReference type="EMBL" id="AM039952">
    <property type="protein sequence ID" value="CAJ25364.1"/>
    <property type="molecule type" value="Genomic_DNA"/>
</dbReference>
<dbReference type="AlphaFoldDB" id="Q3BPE9"/>
<reference evidence="1 2" key="1">
    <citation type="journal article" date="2005" name="J. Bacteriol.">
        <title>Insights into genome plasticity and pathogenicity of the plant pathogenic Bacterium Xanthomonas campestris pv. vesicatoria revealed by the complete genome sequence.</title>
        <authorList>
            <person name="Thieme F."/>
            <person name="Koebnik R."/>
            <person name="Bekel T."/>
            <person name="Berger C."/>
            <person name="Boch J."/>
            <person name="Buettner D."/>
            <person name="Caldana C."/>
            <person name="Gaigalat L."/>
            <person name="Goesmann A."/>
            <person name="Kay S."/>
            <person name="Kirchner O."/>
            <person name="Lanz C."/>
            <person name="Linke B."/>
            <person name="McHardy A.C."/>
            <person name="Meyer F."/>
            <person name="Mittenhuber G."/>
            <person name="Nies D.H."/>
            <person name="Niesbach-Kloesgen U."/>
            <person name="Patschkowski T."/>
            <person name="Rueckert C."/>
            <person name="Rupp O."/>
            <person name="Schneicker S."/>
            <person name="Schuster S.C."/>
            <person name="Vorhoelter F.J."/>
            <person name="Weber E."/>
            <person name="Puehler A."/>
            <person name="Bonas U."/>
            <person name="Bartels D."/>
            <person name="Kaiser O."/>
        </authorList>
    </citation>
    <scope>NUCLEOTIDE SEQUENCE [LARGE SCALE GENOMIC DNA]</scope>
    <source>
        <strain evidence="1 2">85-10</strain>
    </source>
</reference>